<dbReference type="Pfam" id="PF03741">
    <property type="entry name" value="TerC"/>
    <property type="match status" value="1"/>
</dbReference>
<feature type="region of interest" description="Disordered" evidence="6">
    <location>
        <begin position="304"/>
        <end position="331"/>
    </location>
</feature>
<keyword evidence="3 7" id="KW-0812">Transmembrane</keyword>
<reference evidence="8 9" key="1">
    <citation type="submission" date="2021-02" db="EMBL/GenBank/DDBJ databases">
        <title>De Novo genome assembly of isolated myxobacteria.</title>
        <authorList>
            <person name="Stevens D.C."/>
        </authorList>
    </citation>
    <scope>NUCLEOTIDE SEQUENCE [LARGE SCALE GENOMIC DNA]</scope>
    <source>
        <strain evidence="9">SCPEA02</strain>
    </source>
</reference>
<feature type="transmembrane region" description="Helical" evidence="7">
    <location>
        <begin position="6"/>
        <end position="26"/>
    </location>
</feature>
<dbReference type="PANTHER" id="PTHR30238:SF0">
    <property type="entry name" value="THYLAKOID MEMBRANE PROTEIN TERC, CHLOROPLASTIC"/>
    <property type="match status" value="1"/>
</dbReference>
<protein>
    <submittedName>
        <fullName evidence="8">TerC/Alx family metal homeostasis membrane protein</fullName>
    </submittedName>
</protein>
<evidence type="ECO:0000256" key="2">
    <source>
        <dbReference type="ARBA" id="ARBA00007511"/>
    </source>
</evidence>
<comment type="subcellular location">
    <subcellularLocation>
        <location evidence="1">Membrane</location>
        <topology evidence="1">Multi-pass membrane protein</topology>
    </subcellularLocation>
</comment>
<feature type="compositionally biased region" description="Basic and acidic residues" evidence="6">
    <location>
        <begin position="315"/>
        <end position="331"/>
    </location>
</feature>
<evidence type="ECO:0000313" key="9">
    <source>
        <dbReference type="Proteomes" id="UP000662747"/>
    </source>
</evidence>
<proteinExistence type="inferred from homology"/>
<gene>
    <name evidence="8" type="ORF">JY651_36840</name>
</gene>
<feature type="transmembrane region" description="Helical" evidence="7">
    <location>
        <begin position="38"/>
        <end position="57"/>
    </location>
</feature>
<dbReference type="EMBL" id="CP071090">
    <property type="protein sequence ID" value="QSQ20758.1"/>
    <property type="molecule type" value="Genomic_DNA"/>
</dbReference>
<dbReference type="PANTHER" id="PTHR30238">
    <property type="entry name" value="MEMBRANE BOUND PREDICTED REDOX MODULATOR"/>
    <property type="match status" value="1"/>
</dbReference>
<evidence type="ECO:0000256" key="6">
    <source>
        <dbReference type="SAM" id="MobiDB-lite"/>
    </source>
</evidence>
<evidence type="ECO:0000256" key="3">
    <source>
        <dbReference type="ARBA" id="ARBA00022692"/>
    </source>
</evidence>
<feature type="transmembrane region" description="Helical" evidence="7">
    <location>
        <begin position="131"/>
        <end position="148"/>
    </location>
</feature>
<name>A0ABX7NQQ7_9BACT</name>
<comment type="similarity">
    <text evidence="2">Belongs to the TerC family.</text>
</comment>
<dbReference type="NCBIfam" id="TIGR03718">
    <property type="entry name" value="R_switched_Alx"/>
    <property type="match status" value="1"/>
</dbReference>
<evidence type="ECO:0000256" key="4">
    <source>
        <dbReference type="ARBA" id="ARBA00022989"/>
    </source>
</evidence>
<dbReference type="RefSeq" id="WP_206722338.1">
    <property type="nucleotide sequence ID" value="NZ_CP071090.1"/>
</dbReference>
<feature type="transmembrane region" description="Helical" evidence="7">
    <location>
        <begin position="279"/>
        <end position="297"/>
    </location>
</feature>
<keyword evidence="4 7" id="KW-1133">Transmembrane helix</keyword>
<feature type="transmembrane region" description="Helical" evidence="7">
    <location>
        <begin position="69"/>
        <end position="90"/>
    </location>
</feature>
<sequence>MHPFPTWIWVVFWAVVLSLIAVDLTAHRGRHGESRRAAVLWSCVWVSAGLLFNLLVWRVLGAQAAQEYLAAYFIEKSLSLDNVFVFLVIFRGLGVPSRAQHNVLFLGIFGALVFRALFIFLGAAALERWQWVAYVFGTILLVTAWRVLREDPAQQQENRVVGWLAHRLPVTEKFHDKKFFVRLESGRRVITPLLLALMGLELSDILFAVDSVPAAFSVTEDTFVLYSSNAFAILGLRALYLLLAGAVGQLRYLHYGLAGVLAFAGLKMVLGQWVHVPPLMSVGIIAALIGAAVWASLRARRREARTSTPAVPARGGERERREPRHPTEAEA</sequence>
<dbReference type="Proteomes" id="UP000662747">
    <property type="component" value="Chromosome"/>
</dbReference>
<feature type="transmembrane region" description="Helical" evidence="7">
    <location>
        <begin position="189"/>
        <end position="208"/>
    </location>
</feature>
<keyword evidence="9" id="KW-1185">Reference proteome</keyword>
<dbReference type="InterPro" id="IPR005496">
    <property type="entry name" value="Integral_membrane_TerC"/>
</dbReference>
<feature type="transmembrane region" description="Helical" evidence="7">
    <location>
        <begin position="223"/>
        <end position="243"/>
    </location>
</feature>
<feature type="transmembrane region" description="Helical" evidence="7">
    <location>
        <begin position="102"/>
        <end position="125"/>
    </location>
</feature>
<dbReference type="InterPro" id="IPR022369">
    <property type="entry name" value="Integral_membrane_TerC_rswitch"/>
</dbReference>
<organism evidence="8 9">
    <name type="scientific">Pyxidicoccus parkwayensis</name>
    <dbReference type="NCBI Taxonomy" id="2813578"/>
    <lineage>
        <taxon>Bacteria</taxon>
        <taxon>Pseudomonadati</taxon>
        <taxon>Myxococcota</taxon>
        <taxon>Myxococcia</taxon>
        <taxon>Myxococcales</taxon>
        <taxon>Cystobacterineae</taxon>
        <taxon>Myxococcaceae</taxon>
        <taxon>Pyxidicoccus</taxon>
    </lineage>
</organism>
<evidence type="ECO:0000256" key="1">
    <source>
        <dbReference type="ARBA" id="ARBA00004141"/>
    </source>
</evidence>
<evidence type="ECO:0000313" key="8">
    <source>
        <dbReference type="EMBL" id="QSQ20758.1"/>
    </source>
</evidence>
<evidence type="ECO:0000256" key="5">
    <source>
        <dbReference type="ARBA" id="ARBA00023136"/>
    </source>
</evidence>
<evidence type="ECO:0000256" key="7">
    <source>
        <dbReference type="SAM" id="Phobius"/>
    </source>
</evidence>
<keyword evidence="5 7" id="KW-0472">Membrane</keyword>
<feature type="transmembrane region" description="Helical" evidence="7">
    <location>
        <begin position="255"/>
        <end position="273"/>
    </location>
</feature>
<accession>A0ABX7NQQ7</accession>